<evidence type="ECO:0000313" key="4">
    <source>
        <dbReference type="Proteomes" id="UP000068137"/>
    </source>
</evidence>
<dbReference type="RefSeq" id="WP_053961812.1">
    <property type="nucleotide sequence ID" value="NZ_CP012390.1"/>
</dbReference>
<feature type="region of interest" description="Disordered" evidence="1">
    <location>
        <begin position="1"/>
        <end position="139"/>
    </location>
</feature>
<gene>
    <name evidence="3" type="ORF">AL705_03405</name>
</gene>
<feature type="compositionally biased region" description="Basic and acidic residues" evidence="1">
    <location>
        <begin position="1"/>
        <end position="13"/>
    </location>
</feature>
<dbReference type="AlphaFoldDB" id="A0A0M3TBG9"/>
<dbReference type="EMBL" id="CP012390">
    <property type="protein sequence ID" value="ALE18860.1"/>
    <property type="molecule type" value="Genomic_DNA"/>
</dbReference>
<keyword evidence="2" id="KW-0812">Transmembrane</keyword>
<organism evidence="3 4">
    <name type="scientific">Lawsonella clevelandensis</name>
    <dbReference type="NCBI Taxonomy" id="1528099"/>
    <lineage>
        <taxon>Bacteria</taxon>
        <taxon>Bacillati</taxon>
        <taxon>Actinomycetota</taxon>
        <taxon>Actinomycetes</taxon>
        <taxon>Mycobacteriales</taxon>
        <taxon>Lawsonellaceae</taxon>
        <taxon>Lawsonella</taxon>
    </lineage>
</organism>
<feature type="transmembrane region" description="Helical" evidence="2">
    <location>
        <begin position="225"/>
        <end position="251"/>
    </location>
</feature>
<feature type="compositionally biased region" description="Polar residues" evidence="1">
    <location>
        <begin position="43"/>
        <end position="85"/>
    </location>
</feature>
<name>A0A0M3TBG9_9ACTN</name>
<keyword evidence="2" id="KW-0472">Membrane</keyword>
<feature type="compositionally biased region" description="Low complexity" evidence="1">
    <location>
        <begin position="107"/>
        <end position="123"/>
    </location>
</feature>
<evidence type="ECO:0000313" key="3">
    <source>
        <dbReference type="EMBL" id="ALE18860.1"/>
    </source>
</evidence>
<proteinExistence type="predicted"/>
<accession>A0A0M3TBG9</accession>
<evidence type="ECO:0000256" key="2">
    <source>
        <dbReference type="SAM" id="Phobius"/>
    </source>
</evidence>
<reference evidence="3 4" key="1">
    <citation type="journal article" date="2015" name="Genome Announc.">
        <title>Complete Genome Sequences for Two Strains of a Novel Fastidious, Partially Acid-Fast, Gram-Positive Corynebacterineae Bacterium, Derived from Human Clinical Samples.</title>
        <authorList>
            <person name="Nicholson A.C."/>
            <person name="Bell M."/>
            <person name="Humrighouse B.W."/>
            <person name="McQuiston J.R."/>
        </authorList>
    </citation>
    <scope>NUCLEOTIDE SEQUENCE [LARGE SCALE GENOMIC DNA]</scope>
    <source>
        <strain evidence="3 4">X1698</strain>
    </source>
</reference>
<keyword evidence="2" id="KW-1133">Transmembrane helix</keyword>
<feature type="region of interest" description="Disordered" evidence="1">
    <location>
        <begin position="198"/>
        <end position="223"/>
    </location>
</feature>
<evidence type="ECO:0000256" key="1">
    <source>
        <dbReference type="SAM" id="MobiDB-lite"/>
    </source>
</evidence>
<dbReference type="STRING" id="1528099.AL705_03405"/>
<sequence>MTEEPSAPRRPEGTPKPQRTGYPQMRPAQGYQVPGRGTAKRIPSQSGQPRSQVTPSSAHPNQPRTTQLGASGTEDSTRIITSAQPPSQPAGGTLHIPQGAQSQGDQSQRTSTTTTAAFRQPTFSPAGPDNGMRGDGAVGTAGSVGAATAAGAQRMRTGQPAASQNAAAIQQVYSPAENWANFPADNSPSVASSVEARDYNAAPVPDPTYGVDDKDTKKKRSSRKLGAAGVIGVTLVTILVLIIVGFGSYILGSRAGHAEGYQRGYSEGSSTVARSADDALQKLNSVSSSSSSVSSSLAAMLPLVNPCSEKYGQREAAQTTWGRYGWGCKFTGEKGHKFSVLIGEADRDTVGKPRIEKRRNGQTKGCIATGSPQAHPAFGLTVWVAEDRGLDSCKMAKDKWNEVAKSS</sequence>
<protein>
    <submittedName>
        <fullName evidence="3">Uncharacterized protein</fullName>
    </submittedName>
</protein>
<dbReference type="KEGG" id="cbq:AL705_03405"/>
<dbReference type="Proteomes" id="UP000068137">
    <property type="component" value="Chromosome"/>
</dbReference>